<accession>A0A7D9EF96</accession>
<evidence type="ECO:0000313" key="2">
    <source>
        <dbReference type="Proteomes" id="UP001152795"/>
    </source>
</evidence>
<dbReference type="EMBL" id="CACRXK020005598">
    <property type="protein sequence ID" value="CAB4006772.1"/>
    <property type="molecule type" value="Genomic_DNA"/>
</dbReference>
<dbReference type="Proteomes" id="UP001152795">
    <property type="component" value="Unassembled WGS sequence"/>
</dbReference>
<reference evidence="1" key="1">
    <citation type="submission" date="2020-04" db="EMBL/GenBank/DDBJ databases">
        <authorList>
            <person name="Alioto T."/>
            <person name="Alioto T."/>
            <person name="Gomez Garrido J."/>
        </authorList>
    </citation>
    <scope>NUCLEOTIDE SEQUENCE</scope>
    <source>
        <strain evidence="1">A484AB</strain>
    </source>
</reference>
<name>A0A7D9EF96_PARCT</name>
<protein>
    <submittedName>
        <fullName evidence="1">Uncharacterized protein</fullName>
    </submittedName>
</protein>
<dbReference type="AlphaFoldDB" id="A0A7D9EF96"/>
<proteinExistence type="predicted"/>
<organism evidence="1 2">
    <name type="scientific">Paramuricea clavata</name>
    <name type="common">Red gorgonian</name>
    <name type="synonym">Violescent sea-whip</name>
    <dbReference type="NCBI Taxonomy" id="317549"/>
    <lineage>
        <taxon>Eukaryota</taxon>
        <taxon>Metazoa</taxon>
        <taxon>Cnidaria</taxon>
        <taxon>Anthozoa</taxon>
        <taxon>Octocorallia</taxon>
        <taxon>Malacalcyonacea</taxon>
        <taxon>Plexauridae</taxon>
        <taxon>Paramuricea</taxon>
    </lineage>
</organism>
<keyword evidence="2" id="KW-1185">Reference proteome</keyword>
<evidence type="ECO:0000313" key="1">
    <source>
        <dbReference type="EMBL" id="CAB4006772.1"/>
    </source>
</evidence>
<gene>
    <name evidence="1" type="ORF">PACLA_8A010828</name>
</gene>
<dbReference type="OrthoDB" id="6042561at2759"/>
<comment type="caution">
    <text evidence="1">The sequence shown here is derived from an EMBL/GenBank/DDBJ whole genome shotgun (WGS) entry which is preliminary data.</text>
</comment>
<sequence>MASCCSDEYSDHTDYICQKGLWNMHVPFPFISTKPEWDKLSATFLKFRKLPLSTDEAKASGWVQTASCKDDAYFRGNRYILNNDIAVMLLFDSKGKIAGIQNGVPKSGATTDFFKKPYWVEDGSMLVVSAYFVDPKVICAGGREESDYLGDSLYIQNGASPSSVMEIPLKEKDVGKTKWVNGKCVYAMGQHYWYDISKGMNCDDYFPAFLLYNGGKLNAFGWATMGDFKSDRYEHPPSFALGVTIFKFNFHYFGLL</sequence>